<comment type="caution">
    <text evidence="10">The sequence shown here is derived from an EMBL/GenBank/DDBJ whole genome shotgun (WGS) entry which is preliminary data.</text>
</comment>
<keyword evidence="8" id="KW-0408">Iron</keyword>
<comment type="similarity">
    <text evidence="2">Belongs to the metallo-beta-lactamase superfamily. Glyoxalase II family.</text>
</comment>
<evidence type="ECO:0000313" key="11">
    <source>
        <dbReference type="Proteomes" id="UP000075680"/>
    </source>
</evidence>
<evidence type="ECO:0000256" key="2">
    <source>
        <dbReference type="ARBA" id="ARBA00006759"/>
    </source>
</evidence>
<dbReference type="InterPro" id="IPR044528">
    <property type="entry name" value="POD-like_MBL-fold"/>
</dbReference>
<keyword evidence="10" id="KW-0378">Hydrolase</keyword>
<dbReference type="InterPro" id="IPR036866">
    <property type="entry name" value="RibonucZ/Hydroxyglut_hydro"/>
</dbReference>
<evidence type="ECO:0000256" key="1">
    <source>
        <dbReference type="ARBA" id="ARBA00001954"/>
    </source>
</evidence>
<name>A0A150HJW0_9GAMM</name>
<dbReference type="PANTHER" id="PTHR43084:SF1">
    <property type="entry name" value="PERSULFIDE DIOXYGENASE ETHE1, MITOCHONDRIAL"/>
    <property type="match status" value="1"/>
</dbReference>
<keyword evidence="6" id="KW-0007">Acetylation</keyword>
<comment type="cofactor">
    <cofactor evidence="1">
        <name>Fe(2+)</name>
        <dbReference type="ChEBI" id="CHEBI:29033"/>
    </cofactor>
</comment>
<keyword evidence="5" id="KW-0223">Dioxygenase</keyword>
<dbReference type="Pfam" id="PF00753">
    <property type="entry name" value="Lactamase_B"/>
    <property type="match status" value="1"/>
</dbReference>
<keyword evidence="3" id="KW-0479">Metal-binding</keyword>
<dbReference type="SUPFAM" id="SSF56281">
    <property type="entry name" value="Metallo-hydrolase/oxidoreductase"/>
    <property type="match status" value="1"/>
</dbReference>
<dbReference type="GO" id="GO:0050313">
    <property type="term" value="F:sulfur dioxygenase activity"/>
    <property type="evidence" value="ECO:0007669"/>
    <property type="project" value="InterPro"/>
</dbReference>
<gene>
    <name evidence="10" type="primary">blh_3</name>
    <name evidence="10" type="ORF">AVENLUH5627_03500</name>
</gene>
<dbReference type="SMART" id="SM00849">
    <property type="entry name" value="Lactamase_B"/>
    <property type="match status" value="1"/>
</dbReference>
<dbReference type="InterPro" id="IPR051682">
    <property type="entry name" value="Mito_Persulfide_Diox"/>
</dbReference>
<dbReference type="GO" id="GO:0006749">
    <property type="term" value="P:glutathione metabolic process"/>
    <property type="evidence" value="ECO:0007669"/>
    <property type="project" value="InterPro"/>
</dbReference>
<dbReference type="RefSeq" id="WP_061519862.1">
    <property type="nucleotide sequence ID" value="NZ_JRUE01000261.1"/>
</dbReference>
<dbReference type="InterPro" id="IPR001279">
    <property type="entry name" value="Metallo-B-lactamas"/>
</dbReference>
<dbReference type="GO" id="GO:0046872">
    <property type="term" value="F:metal ion binding"/>
    <property type="evidence" value="ECO:0007669"/>
    <property type="project" value="UniProtKB-KW"/>
</dbReference>
<evidence type="ECO:0000256" key="5">
    <source>
        <dbReference type="ARBA" id="ARBA00022964"/>
    </source>
</evidence>
<dbReference type="EMBL" id="JRUE01000261">
    <property type="protein sequence ID" value="KXZ62517.1"/>
    <property type="molecule type" value="Genomic_DNA"/>
</dbReference>
<evidence type="ECO:0000256" key="4">
    <source>
        <dbReference type="ARBA" id="ARBA00022946"/>
    </source>
</evidence>
<organism evidence="10 11">
    <name type="scientific">Acinetobacter venetianus</name>
    <dbReference type="NCBI Taxonomy" id="52133"/>
    <lineage>
        <taxon>Bacteria</taxon>
        <taxon>Pseudomonadati</taxon>
        <taxon>Pseudomonadota</taxon>
        <taxon>Gammaproteobacteria</taxon>
        <taxon>Moraxellales</taxon>
        <taxon>Moraxellaceae</taxon>
        <taxon>Acinetobacter</taxon>
    </lineage>
</organism>
<evidence type="ECO:0000259" key="9">
    <source>
        <dbReference type="SMART" id="SM00849"/>
    </source>
</evidence>
<dbReference type="Proteomes" id="UP000075680">
    <property type="component" value="Unassembled WGS sequence"/>
</dbReference>
<evidence type="ECO:0000256" key="7">
    <source>
        <dbReference type="ARBA" id="ARBA00023002"/>
    </source>
</evidence>
<dbReference type="FunFam" id="3.60.15.10:FF:000013">
    <property type="entry name" value="Persulfide dioxygenase ETHE1, mitochondrial"/>
    <property type="match status" value="1"/>
</dbReference>
<dbReference type="Gene3D" id="3.60.15.10">
    <property type="entry name" value="Ribonuclease Z/Hydroxyacylglutathione hydrolase-like"/>
    <property type="match status" value="1"/>
</dbReference>
<evidence type="ECO:0000256" key="3">
    <source>
        <dbReference type="ARBA" id="ARBA00022723"/>
    </source>
</evidence>
<protein>
    <submittedName>
        <fullName evidence="10">Beta-lactamase hydrolase-like protein</fullName>
        <ecNumber evidence="10">3.-.-.-</ecNumber>
    </submittedName>
</protein>
<dbReference type="CDD" id="cd07724">
    <property type="entry name" value="POD-like_MBL-fold"/>
    <property type="match status" value="1"/>
</dbReference>
<keyword evidence="7" id="KW-0560">Oxidoreductase</keyword>
<evidence type="ECO:0000256" key="6">
    <source>
        <dbReference type="ARBA" id="ARBA00022990"/>
    </source>
</evidence>
<dbReference type="GO" id="GO:0070813">
    <property type="term" value="P:hydrogen sulfide metabolic process"/>
    <property type="evidence" value="ECO:0007669"/>
    <property type="project" value="TreeGrafter"/>
</dbReference>
<dbReference type="AlphaFoldDB" id="A0A150HJW0"/>
<evidence type="ECO:0000256" key="8">
    <source>
        <dbReference type="ARBA" id="ARBA00023004"/>
    </source>
</evidence>
<feature type="domain" description="Metallo-beta-lactamase" evidence="9">
    <location>
        <begin position="12"/>
        <end position="171"/>
    </location>
</feature>
<keyword evidence="4" id="KW-0809">Transit peptide</keyword>
<dbReference type="PANTHER" id="PTHR43084">
    <property type="entry name" value="PERSULFIDE DIOXYGENASE ETHE1"/>
    <property type="match status" value="1"/>
</dbReference>
<accession>A0A150HJW0</accession>
<sequence length="228" mass="25295">MIFHQFFEKESSTYTYLIASEQTHEAVLIDPVASEIESYAKKLNEHNLTLVYSLDTHVHADHVTAANLLREKFGCKTVLHRHSGVACGDIFITDRSAIRVGEILIEARYTPGHTNACTSYVVDGMVFTGDALLIDGCGRTDFQEGSAETLYDSIHQQIFTLADETIVYPGHDYKGHLSSTVGHERLHNARLGQGKSKQDFVQIMTNLDLPYPKKIDIALPANKACGQA</sequence>
<dbReference type="PATRIC" id="fig|52133.18.peg.3585"/>
<dbReference type="EC" id="3.-.-.-" evidence="10"/>
<proteinExistence type="inferred from homology"/>
<reference evidence="10 11" key="1">
    <citation type="journal article" date="2016" name="Sci. Rep.">
        <title>Genomic and phenotypic characterization of the species Acinetobacter venetianus.</title>
        <authorList>
            <person name="Fondi M."/>
            <person name="Maida I."/>
            <person name="Perrin E."/>
            <person name="Orlandini V."/>
            <person name="La Torre L."/>
            <person name="Bosi E."/>
            <person name="Negroni A."/>
            <person name="Zanaroli G."/>
            <person name="Fava F."/>
            <person name="Decorosi F."/>
            <person name="Giovannetti L."/>
            <person name="Viti C."/>
            <person name="Vaneechoutte M."/>
            <person name="Dijkshoorn L."/>
            <person name="Fani R."/>
        </authorList>
    </citation>
    <scope>NUCLEOTIDE SEQUENCE [LARGE SCALE GENOMIC DNA]</scope>
    <source>
        <strain evidence="10 11">LUH5627</strain>
    </source>
</reference>
<dbReference type="GO" id="GO:0016787">
    <property type="term" value="F:hydrolase activity"/>
    <property type="evidence" value="ECO:0007669"/>
    <property type="project" value="UniProtKB-KW"/>
</dbReference>
<evidence type="ECO:0000313" key="10">
    <source>
        <dbReference type="EMBL" id="KXZ62517.1"/>
    </source>
</evidence>